<proteinExistence type="inferred from homology"/>
<evidence type="ECO:0000313" key="8">
    <source>
        <dbReference type="Ensembl" id="ENSACAP00000041029.1"/>
    </source>
</evidence>
<dbReference type="PRINTS" id="PR00838">
    <property type="entry name" value="V5ALLERGEN"/>
</dbReference>
<dbReference type="FunFam" id="3.40.33.10:FF:000005">
    <property type="entry name" value="Cysteine-rich secretory protein 2"/>
    <property type="match status" value="1"/>
</dbReference>
<dbReference type="Pfam" id="PF00188">
    <property type="entry name" value="CAP"/>
    <property type="match status" value="1"/>
</dbReference>
<dbReference type="GeneTree" id="ENSGT00940000156439"/>
<feature type="domain" description="ShKT" evidence="7">
    <location>
        <begin position="163"/>
        <end position="199"/>
    </location>
</feature>
<protein>
    <recommendedName>
        <fullName evidence="7">ShKT domain-containing protein</fullName>
    </recommendedName>
</protein>
<evidence type="ECO:0000256" key="5">
    <source>
        <dbReference type="ARBA" id="ARBA00023157"/>
    </source>
</evidence>
<comment type="caution">
    <text evidence="6">Lacks conserved residue(s) required for the propagation of feature annotation.</text>
</comment>
<dbReference type="InParanoid" id="A0A803U0N9"/>
<dbReference type="Gene3D" id="1.10.10.740">
    <property type="entry name" value="Crisp domain"/>
    <property type="match status" value="1"/>
</dbReference>
<sequence>MHNEIRRLVQPTSSNMMKMVWNDNAAMSAGSWASKCLGTSSSKEDRMLDGVPCGELTLKTTYPTTWQSVIEMFSSGRIYFEYGIGTTDSRKNVNAYTQMIWHSSNQIGCALAFCPQSTNTFIYVCHYCPGGNILGQEKKPYKKGLPCADCADSCEDNLCNSSCQFIDKGDDCESLIEIFTCSYPFVQERCPATCNCPQK</sequence>
<dbReference type="AlphaFoldDB" id="A0A803U0N9"/>
<dbReference type="InterPro" id="IPR013871">
    <property type="entry name" value="Cysteine_rich_secretory"/>
</dbReference>
<reference evidence="8" key="3">
    <citation type="submission" date="2025-09" db="UniProtKB">
        <authorList>
            <consortium name="Ensembl"/>
        </authorList>
    </citation>
    <scope>IDENTIFICATION</scope>
</reference>
<dbReference type="InterPro" id="IPR042076">
    <property type="entry name" value="Crisp-like_dom"/>
</dbReference>
<dbReference type="Ensembl" id="ENSACAT00000056618.1">
    <property type="protein sequence ID" value="ENSACAP00000041029.1"/>
    <property type="gene ID" value="ENSACAG00000035393.1"/>
</dbReference>
<feature type="disulfide bond" evidence="6">
    <location>
        <begin position="172"/>
        <end position="190"/>
    </location>
</feature>
<feature type="disulfide bond" evidence="6">
    <location>
        <begin position="181"/>
        <end position="194"/>
    </location>
</feature>
<dbReference type="Pfam" id="PF08562">
    <property type="entry name" value="Crisp"/>
    <property type="match status" value="1"/>
</dbReference>
<reference evidence="8 9" key="1">
    <citation type="submission" date="2009-12" db="EMBL/GenBank/DDBJ databases">
        <title>The Genome Sequence of Anolis carolinensis (Green Anole Lizard).</title>
        <authorList>
            <consortium name="The Genome Sequencing Platform"/>
            <person name="Di Palma F."/>
            <person name="Alfoldi J."/>
            <person name="Heiman D."/>
            <person name="Young S."/>
            <person name="Grabherr M."/>
            <person name="Johnson J."/>
            <person name="Lander E.S."/>
            <person name="Lindblad-Toh K."/>
        </authorList>
    </citation>
    <scope>NUCLEOTIDE SEQUENCE [LARGE SCALE GENOMIC DNA]</scope>
    <source>
        <strain evidence="8 9">JBL SC #1</strain>
    </source>
</reference>
<name>A0A803U0N9_ANOCA</name>
<evidence type="ECO:0000256" key="3">
    <source>
        <dbReference type="ARBA" id="ARBA00022831"/>
    </source>
</evidence>
<dbReference type="InterPro" id="IPR018244">
    <property type="entry name" value="Allrgn_V5/Tpx1_CS"/>
</dbReference>
<dbReference type="GO" id="GO:0005576">
    <property type="term" value="C:extracellular region"/>
    <property type="evidence" value="ECO:0007669"/>
    <property type="project" value="InterPro"/>
</dbReference>
<dbReference type="PROSITE" id="PS01010">
    <property type="entry name" value="CRISP_2"/>
    <property type="match status" value="1"/>
</dbReference>
<evidence type="ECO:0000259" key="7">
    <source>
        <dbReference type="PROSITE" id="PS51670"/>
    </source>
</evidence>
<evidence type="ECO:0000256" key="1">
    <source>
        <dbReference type="ARBA" id="ARBA00009923"/>
    </source>
</evidence>
<keyword evidence="4" id="KW-0872">Ion channel impairing toxin</keyword>
<dbReference type="PANTHER" id="PTHR10334">
    <property type="entry name" value="CYSTEINE-RICH SECRETORY PROTEIN-RELATED"/>
    <property type="match status" value="1"/>
</dbReference>
<accession>A0A803U0N9</accession>
<dbReference type="InterPro" id="IPR035940">
    <property type="entry name" value="CAP_sf"/>
</dbReference>
<dbReference type="SUPFAM" id="SSF57546">
    <property type="entry name" value="Crisp domain-like"/>
    <property type="match status" value="1"/>
</dbReference>
<dbReference type="GO" id="GO:0005246">
    <property type="term" value="F:calcium channel regulator activity"/>
    <property type="evidence" value="ECO:0007669"/>
    <property type="project" value="UniProtKB-KW"/>
</dbReference>
<organism evidence="8 9">
    <name type="scientific">Anolis carolinensis</name>
    <name type="common">Green anole</name>
    <name type="synonym">American chameleon</name>
    <dbReference type="NCBI Taxonomy" id="28377"/>
    <lineage>
        <taxon>Eukaryota</taxon>
        <taxon>Metazoa</taxon>
        <taxon>Chordata</taxon>
        <taxon>Craniata</taxon>
        <taxon>Vertebrata</taxon>
        <taxon>Euteleostomi</taxon>
        <taxon>Lepidosauria</taxon>
        <taxon>Squamata</taxon>
        <taxon>Bifurcata</taxon>
        <taxon>Unidentata</taxon>
        <taxon>Episquamata</taxon>
        <taxon>Toxicofera</taxon>
        <taxon>Iguania</taxon>
        <taxon>Dactyloidae</taxon>
        <taxon>Anolis</taxon>
    </lineage>
</organism>
<dbReference type="InterPro" id="IPR002413">
    <property type="entry name" value="V5_allergen-like"/>
</dbReference>
<dbReference type="Gene3D" id="3.40.33.10">
    <property type="entry name" value="CAP"/>
    <property type="match status" value="1"/>
</dbReference>
<comment type="similarity">
    <text evidence="1">Belongs to the CRISP family.</text>
</comment>
<keyword evidence="2" id="KW-0528">Neurotoxin</keyword>
<dbReference type="PRINTS" id="PR00837">
    <property type="entry name" value="V5TPXLIKE"/>
</dbReference>
<dbReference type="PROSITE" id="PS51670">
    <property type="entry name" value="SHKT"/>
    <property type="match status" value="1"/>
</dbReference>
<keyword evidence="5 6" id="KW-1015">Disulfide bond</keyword>
<dbReference type="InterPro" id="IPR001283">
    <property type="entry name" value="CRISP-related"/>
</dbReference>
<keyword evidence="2" id="KW-0800">Toxin</keyword>
<reference evidence="8" key="2">
    <citation type="submission" date="2025-08" db="UniProtKB">
        <authorList>
            <consortium name="Ensembl"/>
        </authorList>
    </citation>
    <scope>IDENTIFICATION</scope>
</reference>
<dbReference type="Proteomes" id="UP000001646">
    <property type="component" value="Chromosome 1"/>
</dbReference>
<evidence type="ECO:0000313" key="9">
    <source>
        <dbReference type="Proteomes" id="UP000001646"/>
    </source>
</evidence>
<dbReference type="SMART" id="SM00198">
    <property type="entry name" value="SCP"/>
    <property type="match status" value="1"/>
</dbReference>
<keyword evidence="9" id="KW-1185">Reference proteome</keyword>
<dbReference type="InterPro" id="IPR003582">
    <property type="entry name" value="ShKT_dom"/>
</dbReference>
<dbReference type="InterPro" id="IPR014044">
    <property type="entry name" value="CAP_dom"/>
</dbReference>
<dbReference type="SUPFAM" id="SSF55797">
    <property type="entry name" value="PR-1-like"/>
    <property type="match status" value="1"/>
</dbReference>
<evidence type="ECO:0000256" key="2">
    <source>
        <dbReference type="ARBA" id="ARBA00022699"/>
    </source>
</evidence>
<keyword evidence="3" id="KW-0108">Calcium channel impairing toxin</keyword>
<evidence type="ECO:0000256" key="4">
    <source>
        <dbReference type="ARBA" id="ARBA00022872"/>
    </source>
</evidence>
<evidence type="ECO:0000256" key="6">
    <source>
        <dbReference type="PROSITE-ProRule" id="PRU01005"/>
    </source>
</evidence>